<dbReference type="EMBL" id="AP024412">
    <property type="protein sequence ID" value="BCR35376.1"/>
    <property type="molecule type" value="Genomic_DNA"/>
</dbReference>
<dbReference type="Proteomes" id="UP000620133">
    <property type="component" value="Chromosome"/>
</dbReference>
<protein>
    <recommendedName>
        <fullName evidence="1">Ribosomal RNA small subunit methyltransferase I</fullName>
        <ecNumber evidence="1">2.1.1.198</ecNumber>
    </recommendedName>
    <alternativeName>
        <fullName evidence="1">16S rRNA 2'-O-ribose C1402 methyltransferase</fullName>
    </alternativeName>
    <alternativeName>
        <fullName evidence="1">rRNA (cytidine-2'-O-)-methyltransferase RsmI</fullName>
    </alternativeName>
</protein>
<evidence type="ECO:0000259" key="2">
    <source>
        <dbReference type="Pfam" id="PF00590"/>
    </source>
</evidence>
<evidence type="ECO:0000313" key="3">
    <source>
        <dbReference type="EMBL" id="BCR35376.1"/>
    </source>
</evidence>
<proteinExistence type="inferred from homology"/>
<dbReference type="NCBIfam" id="TIGR00096">
    <property type="entry name" value="16S rRNA (cytidine(1402)-2'-O)-methyltransferase"/>
    <property type="match status" value="1"/>
</dbReference>
<dbReference type="Pfam" id="PF00590">
    <property type="entry name" value="TP_methylase"/>
    <property type="match status" value="1"/>
</dbReference>
<dbReference type="PANTHER" id="PTHR46111:SF1">
    <property type="entry name" value="RIBOSOMAL RNA SMALL SUBUNIT METHYLTRANSFERASE I"/>
    <property type="match status" value="1"/>
</dbReference>
<gene>
    <name evidence="1 3" type="primary">rsmI</name>
    <name evidence="3" type="ORF">MPAN_002690</name>
</gene>
<keyword evidence="1" id="KW-0698">rRNA processing</keyword>
<dbReference type="InterPro" id="IPR018063">
    <property type="entry name" value="SAM_MeTrfase_RsmI_CS"/>
</dbReference>
<dbReference type="GO" id="GO:0005737">
    <property type="term" value="C:cytoplasm"/>
    <property type="evidence" value="ECO:0007669"/>
    <property type="project" value="UniProtKB-SubCell"/>
</dbReference>
<dbReference type="FunFam" id="3.30.950.10:FF:000002">
    <property type="entry name" value="Ribosomal RNA small subunit methyltransferase I"/>
    <property type="match status" value="1"/>
</dbReference>
<dbReference type="InterPro" id="IPR014777">
    <property type="entry name" value="4pyrrole_Mease_sub1"/>
</dbReference>
<dbReference type="PIRSF" id="PIRSF005917">
    <property type="entry name" value="MTase_YraL"/>
    <property type="match status" value="1"/>
</dbReference>
<dbReference type="SUPFAM" id="SSF53790">
    <property type="entry name" value="Tetrapyrrole methylase"/>
    <property type="match status" value="1"/>
</dbReference>
<comment type="catalytic activity">
    <reaction evidence="1">
        <text>cytidine(1402) in 16S rRNA + S-adenosyl-L-methionine = 2'-O-methylcytidine(1402) in 16S rRNA + S-adenosyl-L-homocysteine + H(+)</text>
        <dbReference type="Rhea" id="RHEA:42924"/>
        <dbReference type="Rhea" id="RHEA-COMP:10285"/>
        <dbReference type="Rhea" id="RHEA-COMP:10286"/>
        <dbReference type="ChEBI" id="CHEBI:15378"/>
        <dbReference type="ChEBI" id="CHEBI:57856"/>
        <dbReference type="ChEBI" id="CHEBI:59789"/>
        <dbReference type="ChEBI" id="CHEBI:74495"/>
        <dbReference type="ChEBI" id="CHEBI:82748"/>
        <dbReference type="EC" id="2.1.1.198"/>
    </reaction>
</comment>
<keyword evidence="1" id="KW-0963">Cytoplasm</keyword>
<keyword evidence="1 3" id="KW-0489">Methyltransferase</keyword>
<comment type="similarity">
    <text evidence="1">Belongs to the methyltransferase superfamily. RsmI family.</text>
</comment>
<comment type="subcellular location">
    <subcellularLocation>
        <location evidence="1">Cytoplasm</location>
    </subcellularLocation>
</comment>
<dbReference type="EC" id="2.1.1.198" evidence="1"/>
<dbReference type="PANTHER" id="PTHR46111">
    <property type="entry name" value="RIBOSOMAL RNA SMALL SUBUNIT METHYLTRANSFERASE I"/>
    <property type="match status" value="1"/>
</dbReference>
<organism evidence="3 4">
    <name type="scientific">Mariniplasma anaerobium</name>
    <dbReference type="NCBI Taxonomy" id="2735436"/>
    <lineage>
        <taxon>Bacteria</taxon>
        <taxon>Bacillati</taxon>
        <taxon>Mycoplasmatota</taxon>
        <taxon>Mollicutes</taxon>
        <taxon>Acholeplasmatales</taxon>
        <taxon>Acholeplasmataceae</taxon>
        <taxon>Mariniplasma</taxon>
    </lineage>
</organism>
<dbReference type="AlphaFoldDB" id="A0A7U9TLN0"/>
<dbReference type="HAMAP" id="MF_01877">
    <property type="entry name" value="16SrRNA_methyltr_I"/>
    <property type="match status" value="1"/>
</dbReference>
<dbReference type="GO" id="GO:0070677">
    <property type="term" value="F:rRNA (cytosine-2'-O-)-methyltransferase activity"/>
    <property type="evidence" value="ECO:0007669"/>
    <property type="project" value="UniProtKB-UniRule"/>
</dbReference>
<dbReference type="InterPro" id="IPR035996">
    <property type="entry name" value="4pyrrol_Methylase_sf"/>
</dbReference>
<dbReference type="PROSITE" id="PS01296">
    <property type="entry name" value="RSMI"/>
    <property type="match status" value="1"/>
</dbReference>
<keyword evidence="1" id="KW-0808">Transferase</keyword>
<name>A0A7U9TLN0_9MOLU</name>
<feature type="domain" description="Tetrapyrrole methylase" evidence="2">
    <location>
        <begin position="12"/>
        <end position="210"/>
    </location>
</feature>
<dbReference type="Gene3D" id="3.30.950.10">
    <property type="entry name" value="Methyltransferase, Cobalt-precorrin-4 Transmethylase, Domain 2"/>
    <property type="match status" value="1"/>
</dbReference>
<reference evidence="3" key="1">
    <citation type="submission" date="2021-01" db="EMBL/GenBank/DDBJ databases">
        <title>Draft genome sequence of Acholeplasmataceae bacterium strain Mahy22.</title>
        <authorList>
            <person name="Watanabe M."/>
            <person name="Kojima H."/>
            <person name="Fukui M."/>
        </authorList>
    </citation>
    <scope>NUCLEOTIDE SEQUENCE</scope>
    <source>
        <strain evidence="3">Mahy22</strain>
    </source>
</reference>
<keyword evidence="1" id="KW-0949">S-adenosyl-L-methionine</keyword>
<comment type="function">
    <text evidence="1">Catalyzes the 2'-O-methylation of the ribose of cytidine 1402 (C1402) in 16S rRNA.</text>
</comment>
<evidence type="ECO:0000256" key="1">
    <source>
        <dbReference type="HAMAP-Rule" id="MF_01877"/>
    </source>
</evidence>
<dbReference type="FunFam" id="3.40.1010.10:FF:000007">
    <property type="entry name" value="Ribosomal RNA small subunit methyltransferase I"/>
    <property type="match status" value="1"/>
</dbReference>
<dbReference type="InterPro" id="IPR000878">
    <property type="entry name" value="4pyrrol_Mease"/>
</dbReference>
<keyword evidence="4" id="KW-1185">Reference proteome</keyword>
<dbReference type="InterPro" id="IPR008189">
    <property type="entry name" value="rRNA_ssu_MeTfrase_I"/>
</dbReference>
<dbReference type="KEGG" id="manr:MPAN_002690"/>
<dbReference type="InterPro" id="IPR014776">
    <property type="entry name" value="4pyrrole_Mease_sub2"/>
</dbReference>
<accession>A0A7U9TLN0</accession>
<sequence>MIQKSFKDKKPTLYVVSTPIGNLKDMSYRAVEILNEVDVILCEDTRTSSKLLNYYDIHKPLMSFHDFNKEAKQKNAIDILKSGKDIALISDAGTPGINDPGYELILDVIEHDYYVVSIPGASAAIAAIISSGLLIQPFTFIGFLPRKKGEQKTVLETYLNRKETIVIYESPLRVKKTVETLYEVFGDRKITLARELTKMFETITRTTLKKAITIEHDIRGEYVLIVEGSDDPVDLSISIVDHVKQYIEEGHEEKDAMKAVAKVRHITKSEVYKAYKINQ</sequence>
<evidence type="ECO:0000313" key="4">
    <source>
        <dbReference type="Proteomes" id="UP000620133"/>
    </source>
</evidence>
<dbReference type="CDD" id="cd11648">
    <property type="entry name" value="RsmI"/>
    <property type="match status" value="1"/>
</dbReference>
<dbReference type="Gene3D" id="3.40.1010.10">
    <property type="entry name" value="Cobalt-precorrin-4 Transmethylase, Domain 1"/>
    <property type="match status" value="1"/>
</dbReference>
<dbReference type="RefSeq" id="WP_176239706.1">
    <property type="nucleotide sequence ID" value="NZ_AP024412.1"/>
</dbReference>